<dbReference type="Proteomes" id="UP001285263">
    <property type="component" value="Unassembled WGS sequence"/>
</dbReference>
<reference evidence="3 4" key="1">
    <citation type="submission" date="2023-11" db="EMBL/GenBank/DDBJ databases">
        <title>Paucibacter sp. nov., isolated from fresh soil in Korea.</title>
        <authorList>
            <person name="Le N.T.T."/>
        </authorList>
    </citation>
    <scope>NUCLEOTIDE SEQUENCE [LARGE SCALE GENOMIC DNA]</scope>
    <source>
        <strain evidence="3 4">R3-3</strain>
    </source>
</reference>
<organism evidence="3 4">
    <name type="scientific">Roseateles agri</name>
    <dbReference type="NCBI Taxonomy" id="3098619"/>
    <lineage>
        <taxon>Bacteria</taxon>
        <taxon>Pseudomonadati</taxon>
        <taxon>Pseudomonadota</taxon>
        <taxon>Betaproteobacteria</taxon>
        <taxon>Burkholderiales</taxon>
        <taxon>Sphaerotilaceae</taxon>
        <taxon>Roseateles</taxon>
    </lineage>
</organism>
<dbReference type="PANTHER" id="PTHR33799:SF1">
    <property type="entry name" value="PTS SYSTEM MANNOSE-SPECIFIC EIIAB COMPONENT-RELATED"/>
    <property type="match status" value="1"/>
</dbReference>
<keyword evidence="1" id="KW-0808">Transferase</keyword>
<comment type="caution">
    <text evidence="3">The sequence shown here is derived from an EMBL/GenBank/DDBJ whole genome shotgun (WGS) entry which is preliminary data.</text>
</comment>
<dbReference type="InterPro" id="IPR051471">
    <property type="entry name" value="Bacterial_PTS_sugar_comp"/>
</dbReference>
<keyword evidence="4" id="KW-1185">Reference proteome</keyword>
<dbReference type="InterPro" id="IPR036662">
    <property type="entry name" value="PTS_EIIA_man-typ_sf"/>
</dbReference>
<dbReference type="InterPro" id="IPR004701">
    <property type="entry name" value="PTS_EIIA_man-typ"/>
</dbReference>
<name>A0ABU5DQD4_9BURK</name>
<dbReference type="Pfam" id="PF03610">
    <property type="entry name" value="EIIA-man"/>
    <property type="match status" value="1"/>
</dbReference>
<accession>A0ABU5DQD4</accession>
<dbReference type="PANTHER" id="PTHR33799">
    <property type="entry name" value="PTS PERMEASE-RELATED-RELATED"/>
    <property type="match status" value="1"/>
</dbReference>
<dbReference type="Gene3D" id="3.40.50.510">
    <property type="entry name" value="Phosphotransferase system, mannose-type IIA component"/>
    <property type="match status" value="1"/>
</dbReference>
<dbReference type="SUPFAM" id="SSF53062">
    <property type="entry name" value="PTS system fructose IIA component-like"/>
    <property type="match status" value="1"/>
</dbReference>
<proteinExistence type="predicted"/>
<gene>
    <name evidence="3" type="ORF">SNE35_28800</name>
</gene>
<protein>
    <submittedName>
        <fullName evidence="3">PTS fructose transporter subunit IIA</fullName>
    </submittedName>
</protein>
<evidence type="ECO:0000313" key="3">
    <source>
        <dbReference type="EMBL" id="MDY0748534.1"/>
    </source>
</evidence>
<feature type="domain" description="PTS EIIA type-4" evidence="2">
    <location>
        <begin position="1"/>
        <end position="123"/>
    </location>
</feature>
<dbReference type="PROSITE" id="PS51096">
    <property type="entry name" value="PTS_EIIA_TYPE_4"/>
    <property type="match status" value="1"/>
</dbReference>
<evidence type="ECO:0000256" key="1">
    <source>
        <dbReference type="ARBA" id="ARBA00022679"/>
    </source>
</evidence>
<sequence length="136" mass="14282">MPGLLLIAHAPLASTMKAVAEHTFPNCSPQLAVLDVTPAMSPEDVEREGRALMAQSAHAEWLILTDVFGATPNNGARLLLDPQGQRRLVSGLNAPMLWRSLCYGDQPLDALVGLAAEGGRAGVVVADIPAPSPKPE</sequence>
<evidence type="ECO:0000313" key="4">
    <source>
        <dbReference type="Proteomes" id="UP001285263"/>
    </source>
</evidence>
<dbReference type="EMBL" id="JAXCLA010000011">
    <property type="protein sequence ID" value="MDY0748534.1"/>
    <property type="molecule type" value="Genomic_DNA"/>
</dbReference>
<evidence type="ECO:0000259" key="2">
    <source>
        <dbReference type="PROSITE" id="PS51096"/>
    </source>
</evidence>